<dbReference type="EMBL" id="JBIRGH010000031">
    <property type="protein sequence ID" value="MFH8589300.1"/>
    <property type="molecule type" value="Genomic_DNA"/>
</dbReference>
<comment type="caution">
    <text evidence="2">The sequence shown here is derived from an EMBL/GenBank/DDBJ whole genome shotgun (WGS) entry which is preliminary data.</text>
</comment>
<evidence type="ECO:0000259" key="1">
    <source>
        <dbReference type="Pfam" id="PF12728"/>
    </source>
</evidence>
<evidence type="ECO:0000313" key="2">
    <source>
        <dbReference type="EMBL" id="MFH8589300.1"/>
    </source>
</evidence>
<dbReference type="InterPro" id="IPR041657">
    <property type="entry name" value="HTH_17"/>
</dbReference>
<dbReference type="RefSeq" id="WP_367435580.1">
    <property type="nucleotide sequence ID" value="NZ_CP108413.1"/>
</dbReference>
<organism evidence="2 3">
    <name type="scientific">Streptomyces celluloflavus</name>
    <dbReference type="NCBI Taxonomy" id="58344"/>
    <lineage>
        <taxon>Bacteria</taxon>
        <taxon>Bacillati</taxon>
        <taxon>Actinomycetota</taxon>
        <taxon>Actinomycetes</taxon>
        <taxon>Kitasatosporales</taxon>
        <taxon>Streptomycetaceae</taxon>
        <taxon>Streptomyces</taxon>
    </lineage>
</organism>
<keyword evidence="3" id="KW-1185">Reference proteome</keyword>
<protein>
    <submittedName>
        <fullName evidence="2">Helix-turn-helix domain-containing protein</fullName>
    </submittedName>
</protein>
<accession>A0ABW7RSL0</accession>
<sequence length="72" mass="7683">MIAVEGDGVAENIPAVAALDVDRRTVYRFIAAGDLPVVDLRTGPGRSRVRVPAAGLDEFISRRAVVPLAARR</sequence>
<feature type="domain" description="Helix-turn-helix" evidence="1">
    <location>
        <begin position="17"/>
        <end position="63"/>
    </location>
</feature>
<proteinExistence type="predicted"/>
<evidence type="ECO:0000313" key="3">
    <source>
        <dbReference type="Proteomes" id="UP001610990"/>
    </source>
</evidence>
<reference evidence="2 3" key="1">
    <citation type="submission" date="2024-10" db="EMBL/GenBank/DDBJ databases">
        <title>The Natural Products Discovery Center: Release of the First 8490 Sequenced Strains for Exploring Actinobacteria Biosynthetic Diversity.</title>
        <authorList>
            <person name="Kalkreuter E."/>
            <person name="Kautsar S.A."/>
            <person name="Yang D."/>
            <person name="Bader C.D."/>
            <person name="Teijaro C.N."/>
            <person name="Fluegel L."/>
            <person name="Davis C.M."/>
            <person name="Simpson J.R."/>
            <person name="Lauterbach L."/>
            <person name="Steele A.D."/>
            <person name="Gui C."/>
            <person name="Meng S."/>
            <person name="Li G."/>
            <person name="Viehrig K."/>
            <person name="Ye F."/>
            <person name="Su P."/>
            <person name="Kiefer A.F."/>
            <person name="Nichols A."/>
            <person name="Cepeda A.J."/>
            <person name="Yan W."/>
            <person name="Fan B."/>
            <person name="Jiang Y."/>
            <person name="Adhikari A."/>
            <person name="Zheng C.-J."/>
            <person name="Schuster L."/>
            <person name="Cowan T.M."/>
            <person name="Smanski M.J."/>
            <person name="Chevrette M.G."/>
            <person name="De Carvalho L.P.S."/>
            <person name="Shen B."/>
        </authorList>
    </citation>
    <scope>NUCLEOTIDE SEQUENCE [LARGE SCALE GENOMIC DNA]</scope>
    <source>
        <strain evidence="2 3">NPDC018013</strain>
    </source>
</reference>
<name>A0ABW7RSL0_9ACTN</name>
<dbReference type="Proteomes" id="UP001610990">
    <property type="component" value="Unassembled WGS sequence"/>
</dbReference>
<gene>
    <name evidence="2" type="ORF">ACH4GP_33820</name>
</gene>
<dbReference type="Pfam" id="PF12728">
    <property type="entry name" value="HTH_17"/>
    <property type="match status" value="1"/>
</dbReference>